<feature type="signal peptide" evidence="1">
    <location>
        <begin position="1"/>
        <end position="19"/>
    </location>
</feature>
<reference evidence="3" key="1">
    <citation type="submission" date="2022-04" db="EMBL/GenBank/DDBJ databases">
        <title>Evolutionary, genomic, and biogeographic characterization of Chryseobacterium nepalense represented by a plastic-degrading bacterium AC3.</title>
        <authorList>
            <person name="Yin Z."/>
            <person name="Liu X."/>
            <person name="Wang D."/>
            <person name="Xie Z."/>
        </authorList>
    </citation>
    <scope>NUCLEOTIDE SEQUENCE</scope>
    <source>
        <strain evidence="3">AC3</strain>
    </source>
</reference>
<gene>
    <name evidence="3" type="ORF">M0D58_08385</name>
</gene>
<accession>A0ABY4K9X3</accession>
<name>A0ABY4K9X3_9FLAO</name>
<keyword evidence="4" id="KW-1185">Reference proteome</keyword>
<dbReference type="InterPro" id="IPR046551">
    <property type="entry name" value="DUF6705"/>
</dbReference>
<dbReference type="EMBL" id="CP096203">
    <property type="protein sequence ID" value="UPQ77539.1"/>
    <property type="molecule type" value="Genomic_DNA"/>
</dbReference>
<dbReference type="Proteomes" id="UP000830552">
    <property type="component" value="Chromosome"/>
</dbReference>
<evidence type="ECO:0000256" key="1">
    <source>
        <dbReference type="SAM" id="SignalP"/>
    </source>
</evidence>
<feature type="chain" id="PRO_5047115105" description="DUF6705 domain-containing protein" evidence="1">
    <location>
        <begin position="20"/>
        <end position="179"/>
    </location>
</feature>
<dbReference type="RefSeq" id="WP_248394911.1">
    <property type="nucleotide sequence ID" value="NZ_CP096203.1"/>
</dbReference>
<protein>
    <recommendedName>
        <fullName evidence="2">DUF6705 domain-containing protein</fullName>
    </recommendedName>
</protein>
<proteinExistence type="predicted"/>
<evidence type="ECO:0000313" key="4">
    <source>
        <dbReference type="Proteomes" id="UP000830552"/>
    </source>
</evidence>
<dbReference type="Pfam" id="PF20448">
    <property type="entry name" value="DUF6705"/>
    <property type="match status" value="1"/>
</dbReference>
<evidence type="ECO:0000259" key="2">
    <source>
        <dbReference type="Pfam" id="PF20448"/>
    </source>
</evidence>
<sequence length="179" mass="21122">MKSLLLLFILCISCSYPKAQEQILPLKTKGERMEGAYYKDLDHELDPFLRTWQGIFQGKTFIITFTKIKYYSSFSDYFQDSIIGKYKMLDSNGNLLYSTYNLTDNKVKILSIGFKDYKTKLWLSFTDKCIEGDILIHFTNYEKTQLYWKYITNQTIVTDDSQCAPFNEMPRGEYVMNKL</sequence>
<organism evidence="3 4">
    <name type="scientific">Chryseobacterium nepalense</name>
    <dbReference type="NCBI Taxonomy" id="1854498"/>
    <lineage>
        <taxon>Bacteria</taxon>
        <taxon>Pseudomonadati</taxon>
        <taxon>Bacteroidota</taxon>
        <taxon>Flavobacteriia</taxon>
        <taxon>Flavobacteriales</taxon>
        <taxon>Weeksellaceae</taxon>
        <taxon>Chryseobacterium group</taxon>
        <taxon>Chryseobacterium</taxon>
    </lineage>
</organism>
<evidence type="ECO:0000313" key="3">
    <source>
        <dbReference type="EMBL" id="UPQ77539.1"/>
    </source>
</evidence>
<keyword evidence="1" id="KW-0732">Signal</keyword>
<feature type="domain" description="DUF6705" evidence="2">
    <location>
        <begin position="1"/>
        <end position="178"/>
    </location>
</feature>